<dbReference type="Proteomes" id="UP000317990">
    <property type="component" value="Unassembled WGS sequence"/>
</dbReference>
<name>A0A524RRJ5_9CHRO</name>
<dbReference type="PANTHER" id="PTHR34011">
    <property type="entry name" value="PHYCOBILISOME 32.1 KDA LINKER POLYPEPTIDE, PHYCOCYANIN-ASSOCIATED, ROD 2-RELATED"/>
    <property type="match status" value="1"/>
</dbReference>
<keyword evidence="3 6" id="KW-0605">Phycobilisome</keyword>
<keyword evidence="4" id="KW-0793">Thylakoid</keyword>
<proteinExistence type="inferred from homology"/>
<dbReference type="PROSITE" id="PS51445">
    <property type="entry name" value="PBS_LINKER"/>
    <property type="match status" value="1"/>
</dbReference>
<keyword evidence="5" id="KW-0472">Membrane</keyword>
<dbReference type="InterPro" id="IPR038255">
    <property type="entry name" value="PBS_linker_sf"/>
</dbReference>
<dbReference type="Pfam" id="PF00427">
    <property type="entry name" value="PBS_linker_poly"/>
    <property type="match status" value="1"/>
</dbReference>
<gene>
    <name evidence="8" type="ORF">ERJ67_01070</name>
</gene>
<evidence type="ECO:0000256" key="1">
    <source>
        <dbReference type="ARBA" id="ARBA00004308"/>
    </source>
</evidence>
<comment type="similarity">
    <text evidence="6">Belongs to the phycobilisome linker protein family.</text>
</comment>
<dbReference type="EMBL" id="SRMO01000026">
    <property type="protein sequence ID" value="TGG96158.1"/>
    <property type="molecule type" value="Genomic_DNA"/>
</dbReference>
<organism evidence="8 9">
    <name type="scientific">Aphanocapsa feldmannii 277cV</name>
    <dbReference type="NCBI Taxonomy" id="2507553"/>
    <lineage>
        <taxon>Bacteria</taxon>
        <taxon>Bacillati</taxon>
        <taxon>Cyanobacteriota</taxon>
        <taxon>Cyanophyceae</taxon>
        <taxon>Oscillatoriophycideae</taxon>
        <taxon>Chroococcales</taxon>
        <taxon>Microcystaceae</taxon>
        <taxon>Aphanocapsa</taxon>
    </lineage>
</organism>
<dbReference type="Gene3D" id="1.10.3130.20">
    <property type="entry name" value="Phycobilisome linker domain"/>
    <property type="match status" value="1"/>
</dbReference>
<dbReference type="InterPro" id="IPR001297">
    <property type="entry name" value="PBS_linker_dom"/>
</dbReference>
<dbReference type="GO" id="GO:0012505">
    <property type="term" value="C:endomembrane system"/>
    <property type="evidence" value="ECO:0007669"/>
    <property type="project" value="UniProtKB-SubCell"/>
</dbReference>
<protein>
    <submittedName>
        <fullName evidence="8">Phycobilisome Linker polypeptide</fullName>
    </submittedName>
</protein>
<dbReference type="GO" id="GO:0015979">
    <property type="term" value="P:photosynthesis"/>
    <property type="evidence" value="ECO:0007669"/>
    <property type="project" value="InterPro"/>
</dbReference>
<evidence type="ECO:0000259" key="7">
    <source>
        <dbReference type="PROSITE" id="PS51445"/>
    </source>
</evidence>
<keyword evidence="2" id="KW-0042">Antenna complex</keyword>
<comment type="caution">
    <text evidence="8">The sequence shown here is derived from an EMBL/GenBank/DDBJ whole genome shotgun (WGS) entry which is preliminary data.</text>
</comment>
<feature type="domain" description="PBS-linker" evidence="7">
    <location>
        <begin position="23"/>
        <end position="199"/>
    </location>
</feature>
<evidence type="ECO:0000256" key="4">
    <source>
        <dbReference type="ARBA" id="ARBA00023078"/>
    </source>
</evidence>
<evidence type="ECO:0000256" key="5">
    <source>
        <dbReference type="ARBA" id="ARBA00023136"/>
    </source>
</evidence>
<evidence type="ECO:0000313" key="9">
    <source>
        <dbReference type="Proteomes" id="UP000317990"/>
    </source>
</evidence>
<evidence type="ECO:0000256" key="3">
    <source>
        <dbReference type="ARBA" id="ARBA00022738"/>
    </source>
</evidence>
<dbReference type="GO" id="GO:0030089">
    <property type="term" value="C:phycobilisome"/>
    <property type="evidence" value="ECO:0007669"/>
    <property type="project" value="UniProtKB-UniRule"/>
</dbReference>
<comment type="subcellular location">
    <subcellularLocation>
        <location evidence="1">Endomembrane system</location>
    </subcellularLocation>
</comment>
<dbReference type="AlphaFoldDB" id="A0A524RRJ5"/>
<accession>A0A524RRJ5</accession>
<reference evidence="8 9" key="1">
    <citation type="journal article" date="2019" name="mSystems">
        <title>Life at home and on the roam: Genomic adaptions reflect the dual lifestyle of an intracellular, facultative symbiont.</title>
        <authorList>
            <person name="Burgsdorf I."/>
        </authorList>
    </citation>
    <scope>NUCLEOTIDE SEQUENCE [LARGE SCALE GENOMIC DNA]</scope>
    <source>
        <strain evidence="8">277cV</strain>
    </source>
</reference>
<evidence type="ECO:0000256" key="6">
    <source>
        <dbReference type="PROSITE-ProRule" id="PRU00775"/>
    </source>
</evidence>
<sequence>MHGQKDVFFMFNNHAEELFPLAAVPNTIIEGMRLNARPCKAVDGSHDDRNSRAIALKAAYTQLLKENRDTASNHLPQVDSAFLNAQISTRELVRDLISGGLYRDWIFTNNSPYRFVELCFERVLGRPASRQESMRWASKLSVEGLNAFAEALTSTDEYLEAFGEDRVPARRCDGIPSSSMGLASLSFKTFMARYPQVNGGLGMGGGGRGFAGSRQPTSAPAYSGSMPPALATRVWYGLAIIGGFELGRVVLSVALDMLSTN</sequence>
<evidence type="ECO:0000256" key="2">
    <source>
        <dbReference type="ARBA" id="ARBA00022549"/>
    </source>
</evidence>
<evidence type="ECO:0000313" key="8">
    <source>
        <dbReference type="EMBL" id="TGG96158.1"/>
    </source>
</evidence>